<protein>
    <submittedName>
        <fullName evidence="1">Uncharacterized protein</fullName>
    </submittedName>
</protein>
<dbReference type="Proteomes" id="UP000013520">
    <property type="component" value="Chromosome"/>
</dbReference>
<organism evidence="1 2">
    <name type="scientific">Desulfoscipio gibsoniae DSM 7213</name>
    <dbReference type="NCBI Taxonomy" id="767817"/>
    <lineage>
        <taxon>Bacteria</taxon>
        <taxon>Bacillati</taxon>
        <taxon>Bacillota</taxon>
        <taxon>Clostridia</taxon>
        <taxon>Eubacteriales</taxon>
        <taxon>Desulfallaceae</taxon>
        <taxon>Desulfoscipio</taxon>
    </lineage>
</organism>
<accession>R4KEX7</accession>
<dbReference type="KEGG" id="dgi:Desgi_1668"/>
<dbReference type="OrthoDB" id="9946734at2"/>
<gene>
    <name evidence="1" type="ORF">Desgi_1668</name>
</gene>
<dbReference type="EMBL" id="CP003273">
    <property type="protein sequence ID" value="AGL01139.1"/>
    <property type="molecule type" value="Genomic_DNA"/>
</dbReference>
<reference evidence="1 2" key="1">
    <citation type="submission" date="2012-01" db="EMBL/GenBank/DDBJ databases">
        <title>Complete sequence of Desulfotomaculum gibsoniae DSM 7213.</title>
        <authorList>
            <consortium name="US DOE Joint Genome Institute"/>
            <person name="Lucas S."/>
            <person name="Han J."/>
            <person name="Lapidus A."/>
            <person name="Cheng J.-F."/>
            <person name="Goodwin L."/>
            <person name="Pitluck S."/>
            <person name="Peters L."/>
            <person name="Ovchinnikova G."/>
            <person name="Teshima H."/>
            <person name="Detter J.C."/>
            <person name="Han C."/>
            <person name="Tapia R."/>
            <person name="Land M."/>
            <person name="Hauser L."/>
            <person name="Kyrpides N."/>
            <person name="Ivanova N."/>
            <person name="Pagani I."/>
            <person name="Parshina S."/>
            <person name="Plugge C."/>
            <person name="Muyzer G."/>
            <person name="Kuever J."/>
            <person name="Ivanova A."/>
            <person name="Nazina T."/>
            <person name="Klenk H.-P."/>
            <person name="Brambilla E."/>
            <person name="Spring S."/>
            <person name="Stams A.F."/>
            <person name="Woyke T."/>
        </authorList>
    </citation>
    <scope>NUCLEOTIDE SEQUENCE [LARGE SCALE GENOMIC DNA]</scope>
    <source>
        <strain evidence="1 2">DSM 7213</strain>
    </source>
</reference>
<dbReference type="RefSeq" id="WP_006524377.1">
    <property type="nucleotide sequence ID" value="NC_021184.1"/>
</dbReference>
<evidence type="ECO:0000313" key="1">
    <source>
        <dbReference type="EMBL" id="AGL01139.1"/>
    </source>
</evidence>
<name>R4KEX7_9FIRM</name>
<dbReference type="AlphaFoldDB" id="R4KEX7"/>
<proteinExistence type="predicted"/>
<keyword evidence="2" id="KW-1185">Reference proteome</keyword>
<dbReference type="STRING" id="767817.Desgi_1668"/>
<sequence>MLVDYEKLNINLKGALVHGVISLKYVVGGRTFADIDILDFGNGFGSQATIRSNETEYGSVSSGKYFNSIEDAVNDVIILIEKEIIVDEYVRNCQE</sequence>
<evidence type="ECO:0000313" key="2">
    <source>
        <dbReference type="Proteomes" id="UP000013520"/>
    </source>
</evidence>
<dbReference type="HOGENOM" id="CLU_2368259_0_0_9"/>